<sequence>MNCWTNSKKGSGKNRSTVYMQLECGTGGIVEGFYKREHTAAIFVDLASAYDSVWRIGLFYELAKFGITGIEFGTGLETSSQREQQDVQWMTTGCHVL</sequence>
<evidence type="ECO:0008006" key="3">
    <source>
        <dbReference type="Google" id="ProtNLM"/>
    </source>
</evidence>
<evidence type="ECO:0000313" key="2">
    <source>
        <dbReference type="Proteomes" id="UP000828390"/>
    </source>
</evidence>
<evidence type="ECO:0000313" key="1">
    <source>
        <dbReference type="EMBL" id="KAH3825623.1"/>
    </source>
</evidence>
<comment type="caution">
    <text evidence="1">The sequence shown here is derived from an EMBL/GenBank/DDBJ whole genome shotgun (WGS) entry which is preliminary data.</text>
</comment>
<dbReference type="EMBL" id="JAIWYP010000005">
    <property type="protein sequence ID" value="KAH3825623.1"/>
    <property type="molecule type" value="Genomic_DNA"/>
</dbReference>
<keyword evidence="2" id="KW-1185">Reference proteome</keyword>
<protein>
    <recommendedName>
        <fullName evidence="3">Reverse transcriptase</fullName>
    </recommendedName>
</protein>
<accession>A0A9D4GZ26</accession>
<organism evidence="1 2">
    <name type="scientific">Dreissena polymorpha</name>
    <name type="common">Zebra mussel</name>
    <name type="synonym">Mytilus polymorpha</name>
    <dbReference type="NCBI Taxonomy" id="45954"/>
    <lineage>
        <taxon>Eukaryota</taxon>
        <taxon>Metazoa</taxon>
        <taxon>Spiralia</taxon>
        <taxon>Lophotrochozoa</taxon>
        <taxon>Mollusca</taxon>
        <taxon>Bivalvia</taxon>
        <taxon>Autobranchia</taxon>
        <taxon>Heteroconchia</taxon>
        <taxon>Euheterodonta</taxon>
        <taxon>Imparidentia</taxon>
        <taxon>Neoheterodontei</taxon>
        <taxon>Myida</taxon>
        <taxon>Dreissenoidea</taxon>
        <taxon>Dreissenidae</taxon>
        <taxon>Dreissena</taxon>
    </lineage>
</organism>
<reference evidence="1" key="1">
    <citation type="journal article" date="2019" name="bioRxiv">
        <title>The Genome of the Zebra Mussel, Dreissena polymorpha: A Resource for Invasive Species Research.</title>
        <authorList>
            <person name="McCartney M.A."/>
            <person name="Auch B."/>
            <person name="Kono T."/>
            <person name="Mallez S."/>
            <person name="Zhang Y."/>
            <person name="Obille A."/>
            <person name="Becker A."/>
            <person name="Abrahante J.E."/>
            <person name="Garbe J."/>
            <person name="Badalamenti J.P."/>
            <person name="Herman A."/>
            <person name="Mangelson H."/>
            <person name="Liachko I."/>
            <person name="Sullivan S."/>
            <person name="Sone E.D."/>
            <person name="Koren S."/>
            <person name="Silverstein K.A.T."/>
            <person name="Beckman K.B."/>
            <person name="Gohl D.M."/>
        </authorList>
    </citation>
    <scope>NUCLEOTIDE SEQUENCE</scope>
    <source>
        <strain evidence="1">Duluth1</strain>
        <tissue evidence="1">Whole animal</tissue>
    </source>
</reference>
<name>A0A9D4GZ26_DREPO</name>
<gene>
    <name evidence="1" type="ORF">DPMN_127504</name>
</gene>
<reference evidence="1" key="2">
    <citation type="submission" date="2020-11" db="EMBL/GenBank/DDBJ databases">
        <authorList>
            <person name="McCartney M.A."/>
            <person name="Auch B."/>
            <person name="Kono T."/>
            <person name="Mallez S."/>
            <person name="Becker A."/>
            <person name="Gohl D.M."/>
            <person name="Silverstein K.A.T."/>
            <person name="Koren S."/>
            <person name="Bechman K.B."/>
            <person name="Herman A."/>
            <person name="Abrahante J.E."/>
            <person name="Garbe J."/>
        </authorList>
    </citation>
    <scope>NUCLEOTIDE SEQUENCE</scope>
    <source>
        <strain evidence="1">Duluth1</strain>
        <tissue evidence="1">Whole animal</tissue>
    </source>
</reference>
<proteinExistence type="predicted"/>
<dbReference type="Proteomes" id="UP000828390">
    <property type="component" value="Unassembled WGS sequence"/>
</dbReference>
<dbReference type="AlphaFoldDB" id="A0A9D4GZ26"/>